<dbReference type="GeneID" id="27316719"/>
<keyword evidence="4" id="KW-1185">Reference proteome</keyword>
<protein>
    <recommendedName>
        <fullName evidence="5">Glycosyltransferase 2</fullName>
    </recommendedName>
</protein>
<evidence type="ECO:0000256" key="2">
    <source>
        <dbReference type="SAM" id="Phobius"/>
    </source>
</evidence>
<dbReference type="RefSeq" id="XP_016209438.1">
    <property type="nucleotide sequence ID" value="XM_016362698.1"/>
</dbReference>
<feature type="compositionally biased region" description="Acidic residues" evidence="1">
    <location>
        <begin position="623"/>
        <end position="636"/>
    </location>
</feature>
<dbReference type="HOGENOM" id="CLU_018583_0_0_1"/>
<dbReference type="InParanoid" id="A0A0D2AKN6"/>
<accession>A0A0D2AKN6</accession>
<keyword evidence="2" id="KW-1133">Transmembrane helix</keyword>
<dbReference type="EMBL" id="KN847575">
    <property type="protein sequence ID" value="KIV99568.1"/>
    <property type="molecule type" value="Genomic_DNA"/>
</dbReference>
<feature type="region of interest" description="Disordered" evidence="1">
    <location>
        <begin position="731"/>
        <end position="768"/>
    </location>
</feature>
<feature type="region of interest" description="Disordered" evidence="1">
    <location>
        <begin position="617"/>
        <end position="659"/>
    </location>
</feature>
<dbReference type="OrthoDB" id="5397682at2759"/>
<keyword evidence="2" id="KW-0812">Transmembrane</keyword>
<gene>
    <name evidence="3" type="ORF">PV09_08746</name>
</gene>
<dbReference type="Proteomes" id="UP000053259">
    <property type="component" value="Unassembled WGS sequence"/>
</dbReference>
<sequence>MVRGGAGGFNAHRLFADFDEDLQAVGKKDDDRKVPSGAGGGPAAAWVGSVGMGRLRSRRRIALIACAVLAVWLFLRNIPAEFWEPNETGAMRIAKFHSGTDHAGFRPVENTQPKADAALAEGRTSPGQAASGLQPPPRSKGKKAKEDTYYYDGPIVFPNLKETLRGIQRTMGFRRVNQNVLFVASSLKSLSTIIPLACEMTRHKDNFVHVAVLGRSDLDVEEIVRINGVDADECKVFWHDARPNYASYSSEVRAEASVASAMEHIQEYMHPQVVIMDDSSLEDPWLTRQVRTKSAKHGWPVIELPAGASERLHWLARLDAQALRAFHKTRVDIVVQAPQKETGGLLRLLRSLSQADYRGLPVPKLTIELPPEVDDVLRWYVSDYKWPPSTSPLQPVLSSQLNLRHRIPGQRLKPEEASIRFLESFYPTSAEHSHVLVLNNNVELSPLFYHWLMYYILHYKFSRLGSSFSSNLVGLSLEIPNTHLNGTSHFDPPNLKSNVLSTLWPGRTNPRSPDTSPPFLWQSPGSNAALYFGDRWVEIHDFLKHRLPSVDRTQKIIGEHLPAWTEYVLEIMRARGWEMLYPPTIQGESTMATLHTELWKPPEEFALDYKRALAKEKSKENGGDGDGEDVVVEEEPSSLGDKGSLSAHPAHWEQSEGSVIQTQQPLHSVLPFRGEEPLLRSLPHLLYDGESVQWSEMPAIAEEYAESFRKTLGGCSDETRKASSKIVPHKAGDLFCQGDEGEDGREKPAKPGKPETPAKVHHSMDDVK</sequence>
<reference evidence="3 4" key="1">
    <citation type="submission" date="2015-01" db="EMBL/GenBank/DDBJ databases">
        <title>The Genome Sequence of Ochroconis gallopava CBS43764.</title>
        <authorList>
            <consortium name="The Broad Institute Genomics Platform"/>
            <person name="Cuomo C."/>
            <person name="de Hoog S."/>
            <person name="Gorbushina A."/>
            <person name="Stielow B."/>
            <person name="Teixiera M."/>
            <person name="Abouelleil A."/>
            <person name="Chapman S.B."/>
            <person name="Priest M."/>
            <person name="Young S.K."/>
            <person name="Wortman J."/>
            <person name="Nusbaum C."/>
            <person name="Birren B."/>
        </authorList>
    </citation>
    <scope>NUCLEOTIDE SEQUENCE [LARGE SCALE GENOMIC DNA]</scope>
    <source>
        <strain evidence="3 4">CBS 43764</strain>
    </source>
</reference>
<dbReference type="AlphaFoldDB" id="A0A0D2AKN6"/>
<dbReference type="VEuPathDB" id="FungiDB:PV09_08746"/>
<organism evidence="3 4">
    <name type="scientific">Verruconis gallopava</name>
    <dbReference type="NCBI Taxonomy" id="253628"/>
    <lineage>
        <taxon>Eukaryota</taxon>
        <taxon>Fungi</taxon>
        <taxon>Dikarya</taxon>
        <taxon>Ascomycota</taxon>
        <taxon>Pezizomycotina</taxon>
        <taxon>Dothideomycetes</taxon>
        <taxon>Pleosporomycetidae</taxon>
        <taxon>Venturiales</taxon>
        <taxon>Sympoventuriaceae</taxon>
        <taxon>Verruconis</taxon>
    </lineage>
</organism>
<evidence type="ECO:0000313" key="4">
    <source>
        <dbReference type="Proteomes" id="UP000053259"/>
    </source>
</evidence>
<evidence type="ECO:0000313" key="3">
    <source>
        <dbReference type="EMBL" id="KIV99568.1"/>
    </source>
</evidence>
<evidence type="ECO:0000256" key="1">
    <source>
        <dbReference type="SAM" id="MobiDB-lite"/>
    </source>
</evidence>
<dbReference type="PANTHER" id="PTHR33604:SF3">
    <property type="entry name" value="OSJNBA0004B13.7 PROTEIN"/>
    <property type="match status" value="1"/>
</dbReference>
<keyword evidence="2" id="KW-0472">Membrane</keyword>
<name>A0A0D2AKN6_9PEZI</name>
<feature type="transmembrane region" description="Helical" evidence="2">
    <location>
        <begin position="61"/>
        <end position="78"/>
    </location>
</feature>
<feature type="region of interest" description="Disordered" evidence="1">
    <location>
        <begin position="118"/>
        <end position="145"/>
    </location>
</feature>
<evidence type="ECO:0008006" key="5">
    <source>
        <dbReference type="Google" id="ProtNLM"/>
    </source>
</evidence>
<dbReference type="STRING" id="253628.A0A0D2AKN6"/>
<dbReference type="PANTHER" id="PTHR33604">
    <property type="entry name" value="OSJNBA0004B13.7 PROTEIN"/>
    <property type="match status" value="1"/>
</dbReference>
<feature type="compositionally biased region" description="Basic and acidic residues" evidence="1">
    <location>
        <begin position="744"/>
        <end position="768"/>
    </location>
</feature>
<proteinExistence type="predicted"/>